<dbReference type="Proteomes" id="UP000295334">
    <property type="component" value="Unassembled WGS sequence"/>
</dbReference>
<reference evidence="3 4" key="1">
    <citation type="submission" date="2019-03" db="EMBL/GenBank/DDBJ databases">
        <authorList>
            <person name="Kim M.K.M."/>
        </authorList>
    </citation>
    <scope>NUCLEOTIDE SEQUENCE [LARGE SCALE GENOMIC DNA]</scope>
    <source>
        <strain evidence="3 4">17J68-12</strain>
    </source>
</reference>
<evidence type="ECO:0000256" key="1">
    <source>
        <dbReference type="SAM" id="MobiDB-lite"/>
    </source>
</evidence>
<feature type="chain" id="PRO_5020625992" description="Lipoprotein" evidence="2">
    <location>
        <begin position="19"/>
        <end position="347"/>
    </location>
</feature>
<feature type="region of interest" description="Disordered" evidence="1">
    <location>
        <begin position="22"/>
        <end position="49"/>
    </location>
</feature>
<dbReference type="OrthoDB" id="9812120at2"/>
<dbReference type="AlphaFoldDB" id="A0A4R1B2Y8"/>
<sequence length="347" mass="38817">MKLMIAILGILLLGSCNGQDNAKSATAGTEKKTTATPKPAEPGQPAGTGAVLDTARYNYLMKYVANGDTTGRWPVKGQPYPLPGAILPFYRPVAYYGNLYSNKMGALGKWPKAQMIPNLLAEVKKWNEADTVIKSIPSLHYIAVTAQGAPGKDGKFRYRMPHHQIDTILNWAKEINALVFIDVQIGLSTLQDEIPLFEKYLSLPNVHLGIDPEFAMLGKGGKKPGSVIGTLDASDINWVGDYLANLVRKNNLPPKLFMVHRFTKGMVTNYDKIKLRPELQVIMDMDGWGPPDLKKGTYRYWINEQPVQWTGFKLFYVNDVEKSGQKEMMTREQVLALKPKPIYIQYQ</sequence>
<keyword evidence="2" id="KW-0732">Signal</keyword>
<organism evidence="3 4">
    <name type="scientific">Flaviaesturariibacter flavus</name>
    <dbReference type="NCBI Taxonomy" id="2502780"/>
    <lineage>
        <taxon>Bacteria</taxon>
        <taxon>Pseudomonadati</taxon>
        <taxon>Bacteroidota</taxon>
        <taxon>Chitinophagia</taxon>
        <taxon>Chitinophagales</taxon>
        <taxon>Chitinophagaceae</taxon>
        <taxon>Flaviaestuariibacter</taxon>
    </lineage>
</organism>
<accession>A0A4R1B2Y8</accession>
<evidence type="ECO:0000313" key="3">
    <source>
        <dbReference type="EMBL" id="TCJ12404.1"/>
    </source>
</evidence>
<protein>
    <recommendedName>
        <fullName evidence="5">Lipoprotein</fullName>
    </recommendedName>
</protein>
<evidence type="ECO:0000313" key="4">
    <source>
        <dbReference type="Proteomes" id="UP000295334"/>
    </source>
</evidence>
<gene>
    <name evidence="3" type="ORF">EPD60_14085</name>
</gene>
<comment type="caution">
    <text evidence="3">The sequence shown here is derived from an EMBL/GenBank/DDBJ whole genome shotgun (WGS) entry which is preliminary data.</text>
</comment>
<proteinExistence type="predicted"/>
<feature type="signal peptide" evidence="2">
    <location>
        <begin position="1"/>
        <end position="18"/>
    </location>
</feature>
<name>A0A4R1B2Y8_9BACT</name>
<dbReference type="RefSeq" id="WP_131450163.1">
    <property type="nucleotide sequence ID" value="NZ_SJZI01000050.1"/>
</dbReference>
<dbReference type="EMBL" id="SJZI01000050">
    <property type="protein sequence ID" value="TCJ12404.1"/>
    <property type="molecule type" value="Genomic_DNA"/>
</dbReference>
<dbReference type="PROSITE" id="PS51257">
    <property type="entry name" value="PROKAR_LIPOPROTEIN"/>
    <property type="match status" value="1"/>
</dbReference>
<evidence type="ECO:0000256" key="2">
    <source>
        <dbReference type="SAM" id="SignalP"/>
    </source>
</evidence>
<evidence type="ECO:0008006" key="5">
    <source>
        <dbReference type="Google" id="ProtNLM"/>
    </source>
</evidence>
<feature type="compositionally biased region" description="Low complexity" evidence="1">
    <location>
        <begin position="22"/>
        <end position="43"/>
    </location>
</feature>
<keyword evidence="4" id="KW-1185">Reference proteome</keyword>